<keyword evidence="2" id="KW-0479">Metal-binding</keyword>
<evidence type="ECO:0000313" key="9">
    <source>
        <dbReference type="EMBL" id="KAI9554420.1"/>
    </source>
</evidence>
<dbReference type="InterPro" id="IPR050888">
    <property type="entry name" value="ZnF_C2H2-type_TF"/>
</dbReference>
<evidence type="ECO:0000256" key="6">
    <source>
        <dbReference type="ARBA" id="ARBA00023242"/>
    </source>
</evidence>
<dbReference type="GO" id="GO:0008270">
    <property type="term" value="F:zinc ion binding"/>
    <property type="evidence" value="ECO:0007669"/>
    <property type="project" value="UniProtKB-KW"/>
</dbReference>
<feature type="domain" description="C2H2-type" evidence="8">
    <location>
        <begin position="921"/>
        <end position="949"/>
    </location>
</feature>
<evidence type="ECO:0000256" key="7">
    <source>
        <dbReference type="PROSITE-ProRule" id="PRU00042"/>
    </source>
</evidence>
<dbReference type="SMART" id="SM00355">
    <property type="entry name" value="ZnF_C2H2"/>
    <property type="match status" value="6"/>
</dbReference>
<dbReference type="PROSITE" id="PS50157">
    <property type="entry name" value="ZINC_FINGER_C2H2_2"/>
    <property type="match status" value="1"/>
</dbReference>
<dbReference type="GO" id="GO:0005634">
    <property type="term" value="C:nucleus"/>
    <property type="evidence" value="ECO:0007669"/>
    <property type="project" value="UniProtKB-SubCell"/>
</dbReference>
<dbReference type="PROSITE" id="PS00028">
    <property type="entry name" value="ZINC_FINGER_C2H2_1"/>
    <property type="match status" value="2"/>
</dbReference>
<protein>
    <recommendedName>
        <fullName evidence="8">C2H2-type domain-containing protein</fullName>
    </recommendedName>
</protein>
<name>A0AAD5L384_9CRUS</name>
<keyword evidence="5" id="KW-0862">Zinc</keyword>
<dbReference type="Gene3D" id="3.30.160.60">
    <property type="entry name" value="Classic Zinc Finger"/>
    <property type="match status" value="1"/>
</dbReference>
<reference evidence="9 10" key="1">
    <citation type="submission" date="2022-05" db="EMBL/GenBank/DDBJ databases">
        <title>A multi-omics perspective on studying reproductive biology in Daphnia sinensis.</title>
        <authorList>
            <person name="Jia J."/>
        </authorList>
    </citation>
    <scope>NUCLEOTIDE SEQUENCE [LARGE SCALE GENOMIC DNA]</scope>
    <source>
        <strain evidence="9 10">WSL</strain>
    </source>
</reference>
<evidence type="ECO:0000259" key="8">
    <source>
        <dbReference type="PROSITE" id="PS50157"/>
    </source>
</evidence>
<evidence type="ECO:0000313" key="10">
    <source>
        <dbReference type="Proteomes" id="UP000820818"/>
    </source>
</evidence>
<organism evidence="9 10">
    <name type="scientific">Daphnia sinensis</name>
    <dbReference type="NCBI Taxonomy" id="1820382"/>
    <lineage>
        <taxon>Eukaryota</taxon>
        <taxon>Metazoa</taxon>
        <taxon>Ecdysozoa</taxon>
        <taxon>Arthropoda</taxon>
        <taxon>Crustacea</taxon>
        <taxon>Branchiopoda</taxon>
        <taxon>Diplostraca</taxon>
        <taxon>Cladocera</taxon>
        <taxon>Anomopoda</taxon>
        <taxon>Daphniidae</taxon>
        <taxon>Daphnia</taxon>
        <taxon>Daphnia similis group</taxon>
    </lineage>
</organism>
<dbReference type="InterPro" id="IPR057618">
    <property type="entry name" value="Znf_POGZ/Z280C-D-like"/>
</dbReference>
<keyword evidence="3" id="KW-0677">Repeat</keyword>
<gene>
    <name evidence="9" type="ORF">GHT06_019692</name>
</gene>
<dbReference type="Proteomes" id="UP000820818">
    <property type="component" value="Linkage Group LG8"/>
</dbReference>
<dbReference type="Pfam" id="PF25429">
    <property type="entry name" value="zf-POGZ"/>
    <property type="match status" value="1"/>
</dbReference>
<evidence type="ECO:0000256" key="4">
    <source>
        <dbReference type="ARBA" id="ARBA00022771"/>
    </source>
</evidence>
<evidence type="ECO:0000256" key="2">
    <source>
        <dbReference type="ARBA" id="ARBA00022723"/>
    </source>
</evidence>
<evidence type="ECO:0000256" key="1">
    <source>
        <dbReference type="ARBA" id="ARBA00004123"/>
    </source>
</evidence>
<comment type="subcellular location">
    <subcellularLocation>
        <location evidence="1">Nucleus</location>
    </subcellularLocation>
</comment>
<dbReference type="AlphaFoldDB" id="A0AAD5L384"/>
<keyword evidence="4 7" id="KW-0863">Zinc-finger</keyword>
<dbReference type="InterPro" id="IPR013087">
    <property type="entry name" value="Znf_C2H2_type"/>
</dbReference>
<comment type="caution">
    <text evidence="9">The sequence shown here is derived from an EMBL/GenBank/DDBJ whole genome shotgun (WGS) entry which is preliminary data.</text>
</comment>
<keyword evidence="6" id="KW-0539">Nucleus</keyword>
<keyword evidence="10" id="KW-1185">Reference proteome</keyword>
<dbReference type="EMBL" id="WJBH02000008">
    <property type="protein sequence ID" value="KAI9554420.1"/>
    <property type="molecule type" value="Genomic_DNA"/>
</dbReference>
<accession>A0AAD5L384</accession>
<evidence type="ECO:0000256" key="5">
    <source>
        <dbReference type="ARBA" id="ARBA00022833"/>
    </source>
</evidence>
<sequence>MTLLDDLEVDCCEEELSEAQVNFYSNAIKEYEKALSEANQIKKEGSTVTKTGNIWLVKSTCLVKVRNPVPPTPPPPSVGQHSLNNSRSGPNVFMVRPPIATAPPLPPKVLVPANQSPVPIPTTQEGTPPLVNEASFPVVEETPFPASQLLSQFTATTVKKQKPAPLSHTAETVHVSQVVHSSHPPTVTQVTPAAKVPQVAPTVKAPHVVHIPKVAPASQAVLVTPPIQLGGNAKKANSIPSLNATKPNKPPDVPTAPAAVQSNQLMAAVTLPSNVAPPAKNVASGHTTEDPKLLSKTIPSLCVVVRPANAVPDAVNAKKREALDSFVKSRLVLDGRRFAEWLMQVGLLRSQQFGFCRAHCNGNPSPVPLQLRMYAEENKFPYSGGYVWITKCCDRNFVSIFRESIFEDAAHSPTVLLKLIYHWACQTTVANVVQWVKIDHLYLRLFYTMLRSVCTVEVHTSTPLFGAKNGRVEVGVISLGTTSTDGKRRDVKVEVLGVYDQETKKFRLRACEPIVGDTRSRARFTKILEPLPRWVNQKAIIMTDFTVDRSALEELGFRHVVQKNLNTVPADDRLNNRTVMDYLRKTVPKVFQNTLSLLSTATIQQFLDELIWREINGQSSSDAFYNIIRDISVQARAETGVPLVKRLPIVSVDPFKDWSISQTKANLQNAVSSNEAIVTSSGAVKRPISSTGKDASAANGASNAKEARTTLYYATMLDSGREVDVCDPKDADTVLPTYLPCQHANCHKVTKSNLEMMMHLRQHLVEDSVTDGKDWKEHCSYCLDTLATVGQKKGHEENRHTFLSSFTVQKSREDAATVKDIICLICHERFASLRLLDHHLEKTHVYCEMPYRCRVCQFQTSVHSQLIDHFYDTHKKSLHLLCPLCLDTFDTKGDNVAKGFDTGHLQYLQHLKNHLPLTNGHQCKRCVLTFQQYDQLRYHVRTDHTSAVTNPHVRPFSYTVIKPNGSRIMQTSQTIIQSNPSIMTILPLSSDLMSPISDSCSLTASASGSGTKSGVKTYSKDLLQDIPNTSVARRLPNVTLTEDMLITVNLCIECKEPLKKKNHFTGYMCCTLCRFSTCCCIAMKQHQNQVHKGKLGPILGSVYALSEAVKCKCGFTSTSGLELERHLVHCGEKSVIVAP</sequence>
<evidence type="ECO:0000256" key="3">
    <source>
        <dbReference type="ARBA" id="ARBA00022737"/>
    </source>
</evidence>
<dbReference type="GO" id="GO:0003677">
    <property type="term" value="F:DNA binding"/>
    <property type="evidence" value="ECO:0007669"/>
    <property type="project" value="UniProtKB-KW"/>
</dbReference>
<proteinExistence type="predicted"/>
<dbReference type="PANTHER" id="PTHR24406">
    <property type="entry name" value="TRANSCRIPTIONAL REPRESSOR CTCFL-RELATED"/>
    <property type="match status" value="1"/>
</dbReference>